<dbReference type="GO" id="GO:0000976">
    <property type="term" value="F:transcription cis-regulatory region binding"/>
    <property type="evidence" value="ECO:0007669"/>
    <property type="project" value="TreeGrafter"/>
</dbReference>
<dbReference type="eggNOG" id="COG1309">
    <property type="taxonomic scope" value="Bacteria"/>
</dbReference>
<dbReference type="KEGG" id="tcu:Tcur_0436"/>
<dbReference type="OrthoDB" id="4331447at2"/>
<organism evidence="4 5">
    <name type="scientific">Thermomonospora curvata (strain ATCC 19995 / DSM 43183 / JCM 3096 / KCTC 9072 / NBRC 15933 / NCIMB 10081 / Henssen B9)</name>
    <dbReference type="NCBI Taxonomy" id="471852"/>
    <lineage>
        <taxon>Bacteria</taxon>
        <taxon>Bacillati</taxon>
        <taxon>Actinomycetota</taxon>
        <taxon>Actinomycetes</taxon>
        <taxon>Streptosporangiales</taxon>
        <taxon>Thermomonosporaceae</taxon>
        <taxon>Thermomonospora</taxon>
    </lineage>
</organism>
<dbReference type="PANTHER" id="PTHR30055:SF226">
    <property type="entry name" value="HTH-TYPE TRANSCRIPTIONAL REGULATOR PKSA"/>
    <property type="match status" value="1"/>
</dbReference>
<dbReference type="PANTHER" id="PTHR30055">
    <property type="entry name" value="HTH-TYPE TRANSCRIPTIONAL REGULATOR RUTR"/>
    <property type="match status" value="1"/>
</dbReference>
<proteinExistence type="predicted"/>
<feature type="domain" description="HTH tetR-type" evidence="3">
    <location>
        <begin position="27"/>
        <end position="87"/>
    </location>
</feature>
<protein>
    <submittedName>
        <fullName evidence="4">Transcriptional regulator, TetR family</fullName>
    </submittedName>
</protein>
<dbReference type="Gene3D" id="1.10.357.10">
    <property type="entry name" value="Tetracycline Repressor, domain 2"/>
    <property type="match status" value="1"/>
</dbReference>
<dbReference type="PROSITE" id="PS50977">
    <property type="entry name" value="HTH_TETR_2"/>
    <property type="match status" value="1"/>
</dbReference>
<dbReference type="InterPro" id="IPR050109">
    <property type="entry name" value="HTH-type_TetR-like_transc_reg"/>
</dbReference>
<evidence type="ECO:0000259" key="3">
    <source>
        <dbReference type="PROSITE" id="PS50977"/>
    </source>
</evidence>
<dbReference type="STRING" id="471852.Tcur_0436"/>
<dbReference type="SUPFAM" id="SSF48498">
    <property type="entry name" value="Tetracyclin repressor-like, C-terminal domain"/>
    <property type="match status" value="1"/>
</dbReference>
<evidence type="ECO:0000256" key="1">
    <source>
        <dbReference type="ARBA" id="ARBA00023125"/>
    </source>
</evidence>
<accession>D1A2L4</accession>
<gene>
    <name evidence="4" type="ordered locus">Tcur_0436</name>
</gene>
<dbReference type="EMBL" id="CP001738">
    <property type="protein sequence ID" value="ACY96034.1"/>
    <property type="molecule type" value="Genomic_DNA"/>
</dbReference>
<dbReference type="GO" id="GO:0003700">
    <property type="term" value="F:DNA-binding transcription factor activity"/>
    <property type="evidence" value="ECO:0007669"/>
    <property type="project" value="TreeGrafter"/>
</dbReference>
<dbReference type="InterPro" id="IPR036271">
    <property type="entry name" value="Tet_transcr_reg_TetR-rel_C_sf"/>
</dbReference>
<dbReference type="InterPro" id="IPR001647">
    <property type="entry name" value="HTH_TetR"/>
</dbReference>
<evidence type="ECO:0000256" key="2">
    <source>
        <dbReference type="PROSITE-ProRule" id="PRU00335"/>
    </source>
</evidence>
<sequence>MPMIRKNRVRDVTCAPLPRGLSGGRRARRRAALLEAGLELFGTRGCAGTTVRGVCTLAVLNDRYFYENFPDLDALLVAVFDEVARRGEEAILAAVRSAPRDLPLRVRAVANAGPGFLIADPRHARLLTHEIQVEPALRGRRNALIRRLAGIFTAQAHELAEDMPLSDTDVEMTVLTLVGGAMELVSTWLRGELAVDREHLIDFLVALIVTSDGLPASPARKSQAVRRAPA</sequence>
<name>D1A2L4_THECD</name>
<dbReference type="SUPFAM" id="SSF46689">
    <property type="entry name" value="Homeodomain-like"/>
    <property type="match status" value="1"/>
</dbReference>
<evidence type="ECO:0000313" key="5">
    <source>
        <dbReference type="Proteomes" id="UP000001918"/>
    </source>
</evidence>
<dbReference type="Proteomes" id="UP000001918">
    <property type="component" value="Chromosome"/>
</dbReference>
<reference evidence="4 5" key="1">
    <citation type="journal article" date="2011" name="Stand. Genomic Sci.">
        <title>Complete genome sequence of Thermomonospora curvata type strain (B9).</title>
        <authorList>
            <person name="Chertkov O."/>
            <person name="Sikorski J."/>
            <person name="Nolan M."/>
            <person name="Lapidus A."/>
            <person name="Lucas S."/>
            <person name="Del Rio T.G."/>
            <person name="Tice H."/>
            <person name="Cheng J.F."/>
            <person name="Goodwin L."/>
            <person name="Pitluck S."/>
            <person name="Liolios K."/>
            <person name="Ivanova N."/>
            <person name="Mavromatis K."/>
            <person name="Mikhailova N."/>
            <person name="Ovchinnikova G."/>
            <person name="Pati A."/>
            <person name="Chen A."/>
            <person name="Palaniappan K."/>
            <person name="Djao O.D."/>
            <person name="Land M."/>
            <person name="Hauser L."/>
            <person name="Chang Y.J."/>
            <person name="Jeffries C.D."/>
            <person name="Brettin T."/>
            <person name="Han C."/>
            <person name="Detter J.C."/>
            <person name="Rohde M."/>
            <person name="Goker M."/>
            <person name="Woyke T."/>
            <person name="Bristow J."/>
            <person name="Eisen J.A."/>
            <person name="Markowitz V."/>
            <person name="Hugenholtz P."/>
            <person name="Klenk H.P."/>
            <person name="Kyrpides N.C."/>
        </authorList>
    </citation>
    <scope>NUCLEOTIDE SEQUENCE [LARGE SCALE GENOMIC DNA]</scope>
    <source>
        <strain evidence="5">ATCC 19995 / DSM 43183 / JCM 3096 / KCTC 9072 / NBRC 15933 / NCIMB 10081 / Henssen B9</strain>
    </source>
</reference>
<keyword evidence="5" id="KW-1185">Reference proteome</keyword>
<dbReference type="AlphaFoldDB" id="D1A2L4"/>
<keyword evidence="1 2" id="KW-0238">DNA-binding</keyword>
<feature type="DNA-binding region" description="H-T-H motif" evidence="2">
    <location>
        <begin position="50"/>
        <end position="69"/>
    </location>
</feature>
<dbReference type="HOGENOM" id="CLU_069356_13_2_11"/>
<evidence type="ECO:0000313" key="4">
    <source>
        <dbReference type="EMBL" id="ACY96034.1"/>
    </source>
</evidence>
<dbReference type="InterPro" id="IPR009057">
    <property type="entry name" value="Homeodomain-like_sf"/>
</dbReference>